<feature type="transmembrane region" description="Helical" evidence="1">
    <location>
        <begin position="25"/>
        <end position="43"/>
    </location>
</feature>
<dbReference type="Proteomes" id="UP001165085">
    <property type="component" value="Unassembled WGS sequence"/>
</dbReference>
<reference evidence="3" key="1">
    <citation type="journal article" date="2023" name="Commun. Biol.">
        <title>Genome analysis of Parmales, the sister group of diatoms, reveals the evolutionary specialization of diatoms from phago-mixotrophs to photoautotrophs.</title>
        <authorList>
            <person name="Ban H."/>
            <person name="Sato S."/>
            <person name="Yoshikawa S."/>
            <person name="Yamada K."/>
            <person name="Nakamura Y."/>
            <person name="Ichinomiya M."/>
            <person name="Sato N."/>
            <person name="Blanc-Mathieu R."/>
            <person name="Endo H."/>
            <person name="Kuwata A."/>
            <person name="Ogata H."/>
        </authorList>
    </citation>
    <scope>NUCLEOTIDE SEQUENCE [LARGE SCALE GENOMIC DNA]</scope>
    <source>
        <strain evidence="3">NIES 3701</strain>
    </source>
</reference>
<proteinExistence type="predicted"/>
<organism evidence="2 3">
    <name type="scientific">Triparma strigata</name>
    <dbReference type="NCBI Taxonomy" id="1606541"/>
    <lineage>
        <taxon>Eukaryota</taxon>
        <taxon>Sar</taxon>
        <taxon>Stramenopiles</taxon>
        <taxon>Ochrophyta</taxon>
        <taxon>Bolidophyceae</taxon>
        <taxon>Parmales</taxon>
        <taxon>Triparmaceae</taxon>
        <taxon>Triparma</taxon>
    </lineage>
</organism>
<accession>A0A9W7DRP0</accession>
<keyword evidence="1" id="KW-0812">Transmembrane</keyword>
<gene>
    <name evidence="2" type="ORF">TrST_g8717</name>
</gene>
<protein>
    <submittedName>
        <fullName evidence="2">Uncharacterized protein</fullName>
    </submittedName>
</protein>
<sequence>MFGAKTIPNSTHTQPQQLSCTMFDLWTQGLFAIILSLTTGIIGRVMLDHKDAKKSYHICLACIGVKMVAMAVFIYWGLWLSLGFTAFMALVWLLRALRYRKIFKILESDENMDQYSLMNNGVV</sequence>
<keyword evidence="1" id="KW-0472">Membrane</keyword>
<evidence type="ECO:0000256" key="1">
    <source>
        <dbReference type="SAM" id="Phobius"/>
    </source>
</evidence>
<keyword evidence="1" id="KW-1133">Transmembrane helix</keyword>
<feature type="transmembrane region" description="Helical" evidence="1">
    <location>
        <begin position="79"/>
        <end position="97"/>
    </location>
</feature>
<keyword evidence="3" id="KW-1185">Reference proteome</keyword>
<dbReference type="OrthoDB" id="10410913at2759"/>
<evidence type="ECO:0000313" key="2">
    <source>
        <dbReference type="EMBL" id="GMH51815.1"/>
    </source>
</evidence>
<name>A0A9W7DRP0_9STRA</name>
<evidence type="ECO:0000313" key="3">
    <source>
        <dbReference type="Proteomes" id="UP001165085"/>
    </source>
</evidence>
<dbReference type="AlphaFoldDB" id="A0A9W7DRP0"/>
<dbReference type="EMBL" id="BRXY01000006">
    <property type="protein sequence ID" value="GMH51815.1"/>
    <property type="molecule type" value="Genomic_DNA"/>
</dbReference>
<comment type="caution">
    <text evidence="2">The sequence shown here is derived from an EMBL/GenBank/DDBJ whole genome shotgun (WGS) entry which is preliminary data.</text>
</comment>